<evidence type="ECO:0000256" key="9">
    <source>
        <dbReference type="ARBA" id="ARBA00038489"/>
    </source>
</evidence>
<dbReference type="PROSITE" id="PS51352">
    <property type="entry name" value="THIOREDOXIN_2"/>
    <property type="match status" value="1"/>
</dbReference>
<dbReference type="GO" id="GO:0008379">
    <property type="term" value="F:thioredoxin peroxidase activity"/>
    <property type="evidence" value="ECO:0007669"/>
    <property type="project" value="TreeGrafter"/>
</dbReference>
<keyword evidence="3 12" id="KW-0575">Peroxidase</keyword>
<keyword evidence="7" id="KW-0676">Redox-active center</keyword>
<organism evidence="12">
    <name type="scientific">metagenome</name>
    <dbReference type="NCBI Taxonomy" id="256318"/>
    <lineage>
        <taxon>unclassified sequences</taxon>
        <taxon>metagenomes</taxon>
    </lineage>
</organism>
<dbReference type="InterPro" id="IPR036249">
    <property type="entry name" value="Thioredoxin-like_sf"/>
</dbReference>
<keyword evidence="6" id="KW-1015">Disulfide bond</keyword>
<evidence type="ECO:0000256" key="4">
    <source>
        <dbReference type="ARBA" id="ARBA00022862"/>
    </source>
</evidence>
<evidence type="ECO:0000256" key="7">
    <source>
        <dbReference type="ARBA" id="ARBA00023284"/>
    </source>
</evidence>
<dbReference type="EMBL" id="CZKA01000011">
    <property type="protein sequence ID" value="CUR54598.1"/>
    <property type="molecule type" value="Genomic_DNA"/>
</dbReference>
<evidence type="ECO:0000256" key="8">
    <source>
        <dbReference type="ARBA" id="ARBA00032824"/>
    </source>
</evidence>
<proteinExistence type="inferred from homology"/>
<evidence type="ECO:0000256" key="10">
    <source>
        <dbReference type="ARBA" id="ARBA00049091"/>
    </source>
</evidence>
<dbReference type="PANTHER" id="PTHR42801:SF20">
    <property type="entry name" value="ALKYL HYDROPEROXIDE REDUCTASE E"/>
    <property type="match status" value="1"/>
</dbReference>
<evidence type="ECO:0000256" key="2">
    <source>
        <dbReference type="ARBA" id="ARBA00013017"/>
    </source>
</evidence>
<dbReference type="Pfam" id="PF00578">
    <property type="entry name" value="AhpC-TSA"/>
    <property type="match status" value="1"/>
</dbReference>
<dbReference type="GO" id="GO:0005737">
    <property type="term" value="C:cytoplasm"/>
    <property type="evidence" value="ECO:0007669"/>
    <property type="project" value="TreeGrafter"/>
</dbReference>
<dbReference type="PANTHER" id="PTHR42801">
    <property type="entry name" value="THIOREDOXIN-DEPENDENT PEROXIDE REDUCTASE"/>
    <property type="match status" value="1"/>
</dbReference>
<feature type="domain" description="Thioredoxin" evidence="11">
    <location>
        <begin position="17"/>
        <end position="167"/>
    </location>
</feature>
<comment type="subunit">
    <text evidence="1">Monomer.</text>
</comment>
<dbReference type="InterPro" id="IPR050924">
    <property type="entry name" value="Peroxiredoxin_BCP/PrxQ"/>
</dbReference>
<evidence type="ECO:0000313" key="12">
    <source>
        <dbReference type="EMBL" id="CUR54598.1"/>
    </source>
</evidence>
<dbReference type="EC" id="1.11.1.24" evidence="2"/>
<dbReference type="FunFam" id="3.40.30.10:FF:000118">
    <property type="entry name" value="Peroxiredoxin AhpE"/>
    <property type="match status" value="1"/>
</dbReference>
<evidence type="ECO:0000256" key="5">
    <source>
        <dbReference type="ARBA" id="ARBA00023002"/>
    </source>
</evidence>
<comment type="similarity">
    <text evidence="9">Belongs to the peroxiredoxin family. BCP/PrxQ subfamily.</text>
</comment>
<evidence type="ECO:0000259" key="11">
    <source>
        <dbReference type="PROSITE" id="PS51352"/>
    </source>
</evidence>
<dbReference type="GO" id="GO:0045454">
    <property type="term" value="P:cell redox homeostasis"/>
    <property type="evidence" value="ECO:0007669"/>
    <property type="project" value="TreeGrafter"/>
</dbReference>
<name>A0A2P2BXX0_9ZZZZ</name>
<evidence type="ECO:0000256" key="3">
    <source>
        <dbReference type="ARBA" id="ARBA00022559"/>
    </source>
</evidence>
<comment type="catalytic activity">
    <reaction evidence="10">
        <text>a hydroperoxide + [thioredoxin]-dithiol = an alcohol + [thioredoxin]-disulfide + H2O</text>
        <dbReference type="Rhea" id="RHEA:62620"/>
        <dbReference type="Rhea" id="RHEA-COMP:10698"/>
        <dbReference type="Rhea" id="RHEA-COMP:10700"/>
        <dbReference type="ChEBI" id="CHEBI:15377"/>
        <dbReference type="ChEBI" id="CHEBI:29950"/>
        <dbReference type="ChEBI" id="CHEBI:30879"/>
        <dbReference type="ChEBI" id="CHEBI:35924"/>
        <dbReference type="ChEBI" id="CHEBI:50058"/>
        <dbReference type="EC" id="1.11.1.24"/>
    </reaction>
</comment>
<dbReference type="GO" id="GO:0034599">
    <property type="term" value="P:cellular response to oxidative stress"/>
    <property type="evidence" value="ECO:0007669"/>
    <property type="project" value="TreeGrafter"/>
</dbReference>
<reference evidence="12" key="1">
    <citation type="submission" date="2015-08" db="EMBL/GenBank/DDBJ databases">
        <authorList>
            <person name="Babu N.S."/>
            <person name="Beckwith C.J."/>
            <person name="Beseler K.G."/>
            <person name="Brison A."/>
            <person name="Carone J.V."/>
            <person name="Caskin T.P."/>
            <person name="Diamond M."/>
            <person name="Durham M.E."/>
            <person name="Foxe J.M."/>
            <person name="Go M."/>
            <person name="Henderson B.A."/>
            <person name="Jones I.B."/>
            <person name="McGettigan J.A."/>
            <person name="Micheletti S.J."/>
            <person name="Nasrallah M.E."/>
            <person name="Ortiz D."/>
            <person name="Piller C.R."/>
            <person name="Privatt S.R."/>
            <person name="Schneider S.L."/>
            <person name="Sharp S."/>
            <person name="Smith T.C."/>
            <person name="Stanton J.D."/>
            <person name="Ullery H.E."/>
            <person name="Wilson R.J."/>
            <person name="Serrano M.G."/>
            <person name="Buck G."/>
            <person name="Lee V."/>
            <person name="Wang Y."/>
            <person name="Carvalho R."/>
            <person name="Voegtly L."/>
            <person name="Shi R."/>
            <person name="Duckworth R."/>
            <person name="Johnson A."/>
            <person name="Loviza R."/>
            <person name="Walstead R."/>
            <person name="Shah Z."/>
            <person name="Kiflezghi M."/>
            <person name="Wade K."/>
            <person name="Ball S.L."/>
            <person name="Bradley K.W."/>
            <person name="Asai D.J."/>
            <person name="Bowman C.A."/>
            <person name="Russell D.A."/>
            <person name="Pope W.H."/>
            <person name="Jacobs-Sera D."/>
            <person name="Hendrix R.W."/>
            <person name="Hatfull G.F."/>
        </authorList>
    </citation>
    <scope>NUCLEOTIDE SEQUENCE</scope>
</reference>
<dbReference type="AlphaFoldDB" id="A0A2P2BXX0"/>
<gene>
    <name evidence="12" type="ORF">NOCA2190055</name>
</gene>
<dbReference type="InterPro" id="IPR013766">
    <property type="entry name" value="Thioredoxin_domain"/>
</dbReference>
<sequence length="167" mass="18522">MSGLSERGARMTAVNDLHLGDLAPDFTLRDQFGQDVSLAAFRGKKAVALFFYPYAFSGVCTGEMAGIRDRLDEFLTFDTEVLAISCDPTYSLRAFADQDGLNFPLLSDFWPHGDVSRAYGVFNEAKGCPLRSSYILDKAGQVRWAVHNAMPEGRDLGEHLHQLRQLA</sequence>
<keyword evidence="4" id="KW-0049">Antioxidant</keyword>
<evidence type="ECO:0000256" key="1">
    <source>
        <dbReference type="ARBA" id="ARBA00011245"/>
    </source>
</evidence>
<dbReference type="SUPFAM" id="SSF52833">
    <property type="entry name" value="Thioredoxin-like"/>
    <property type="match status" value="1"/>
</dbReference>
<dbReference type="Gene3D" id="3.40.30.10">
    <property type="entry name" value="Glutaredoxin"/>
    <property type="match status" value="1"/>
</dbReference>
<accession>A0A2P2BXX0</accession>
<dbReference type="CDD" id="cd03018">
    <property type="entry name" value="PRX_AhpE_like"/>
    <property type="match status" value="1"/>
</dbReference>
<protein>
    <recommendedName>
        <fullName evidence="2">thioredoxin-dependent peroxiredoxin</fullName>
        <ecNumber evidence="2">1.11.1.24</ecNumber>
    </recommendedName>
    <alternativeName>
        <fullName evidence="8">Thioredoxin peroxidase</fullName>
    </alternativeName>
</protein>
<keyword evidence="5 12" id="KW-0560">Oxidoreductase</keyword>
<evidence type="ECO:0000256" key="6">
    <source>
        <dbReference type="ARBA" id="ARBA00023157"/>
    </source>
</evidence>
<dbReference type="PIRSF" id="PIRSF000239">
    <property type="entry name" value="AHPC"/>
    <property type="match status" value="1"/>
</dbReference>
<dbReference type="InterPro" id="IPR024706">
    <property type="entry name" value="Peroxiredoxin_AhpC-typ"/>
</dbReference>
<dbReference type="InterPro" id="IPR000866">
    <property type="entry name" value="AhpC/TSA"/>
</dbReference>